<dbReference type="InterPro" id="IPR013785">
    <property type="entry name" value="Aldolase_TIM"/>
</dbReference>
<evidence type="ECO:0000256" key="5">
    <source>
        <dbReference type="ARBA" id="ARBA00023004"/>
    </source>
</evidence>
<evidence type="ECO:0000256" key="1">
    <source>
        <dbReference type="ARBA" id="ARBA00001966"/>
    </source>
</evidence>
<evidence type="ECO:0000313" key="8">
    <source>
        <dbReference type="EMBL" id="SHJ62847.1"/>
    </source>
</evidence>
<dbReference type="Pfam" id="PF04055">
    <property type="entry name" value="Radical_SAM"/>
    <property type="match status" value="1"/>
</dbReference>
<keyword evidence="5" id="KW-0408">Iron</keyword>
<keyword evidence="6" id="KW-0411">Iron-sulfur</keyword>
<protein>
    <submittedName>
        <fullName evidence="8">Wyosine [tRNA(Phe)-imidazoG37] synthetase, radical SAM superfamily</fullName>
    </submittedName>
</protein>
<evidence type="ECO:0000256" key="2">
    <source>
        <dbReference type="ARBA" id="ARBA00022485"/>
    </source>
</evidence>
<comment type="cofactor">
    <cofactor evidence="1">
        <name>[4Fe-4S] cluster</name>
        <dbReference type="ChEBI" id="CHEBI:49883"/>
    </cofactor>
</comment>
<evidence type="ECO:0000259" key="7">
    <source>
        <dbReference type="PROSITE" id="PS51918"/>
    </source>
</evidence>
<dbReference type="PROSITE" id="PS51918">
    <property type="entry name" value="RADICAL_SAM"/>
    <property type="match status" value="1"/>
</dbReference>
<dbReference type="GO" id="GO:0046872">
    <property type="term" value="F:metal ion binding"/>
    <property type="evidence" value="ECO:0007669"/>
    <property type="project" value="UniProtKB-KW"/>
</dbReference>
<dbReference type="PANTHER" id="PTHR43787">
    <property type="entry name" value="FEMO COFACTOR BIOSYNTHESIS PROTEIN NIFB-RELATED"/>
    <property type="match status" value="1"/>
</dbReference>
<evidence type="ECO:0000256" key="4">
    <source>
        <dbReference type="ARBA" id="ARBA00022723"/>
    </source>
</evidence>
<dbReference type="CDD" id="cd01335">
    <property type="entry name" value="Radical_SAM"/>
    <property type="match status" value="1"/>
</dbReference>
<dbReference type="Proteomes" id="UP000184052">
    <property type="component" value="Unassembled WGS sequence"/>
</dbReference>
<evidence type="ECO:0000256" key="6">
    <source>
        <dbReference type="ARBA" id="ARBA00023014"/>
    </source>
</evidence>
<sequence>MGIYKYIYGPVPSRRMGISLGISPIPKKYCNYSCIYCQLGRTKNLTNRRSEFFDLKEIVKEFEDISQKDIYYDVVTIVGEGEPTLYSELGKLIKKVKSMTDKPVAVITNGALMYDEKTRKDLMKADIVLPSIDACNENMFTRINRPSRSINYKNMVEGLIEFSKHYSGQLWLEIMLVKGYNDSVDNLIDFKKILSKINYDKLYINTPVRPPAESFVKKVDPEKMELAVEMLEGISIDQLISEGFYSEIEDDVEAVVSIIKRHPMNQFEIVAFLEKRGNKNPMEVFEKLSYIDEIEVVEYMNYDTYRLI</sequence>
<dbReference type="SUPFAM" id="SSF102114">
    <property type="entry name" value="Radical SAM enzymes"/>
    <property type="match status" value="1"/>
</dbReference>
<dbReference type="OrthoDB" id="9795504at2"/>
<dbReference type="STRING" id="1121476.SAMN02745751_02995"/>
<proteinExistence type="predicted"/>
<keyword evidence="2" id="KW-0004">4Fe-4S</keyword>
<reference evidence="8 9" key="1">
    <citation type="submission" date="2016-11" db="EMBL/GenBank/DDBJ databases">
        <authorList>
            <person name="Jaros S."/>
            <person name="Januszkiewicz K."/>
            <person name="Wedrychowicz H."/>
        </authorList>
    </citation>
    <scope>NUCLEOTIDE SEQUENCE [LARGE SCALE GENOMIC DNA]</scope>
    <source>
        <strain evidence="8 9">DSM 17477</strain>
    </source>
</reference>
<dbReference type="InterPro" id="IPR007197">
    <property type="entry name" value="rSAM"/>
</dbReference>
<keyword evidence="4" id="KW-0479">Metal-binding</keyword>
<dbReference type="SFLD" id="SFLDG01083">
    <property type="entry name" value="Uncharacterised_Radical_SAM_Su"/>
    <property type="match status" value="1"/>
</dbReference>
<gene>
    <name evidence="8" type="ORF">SAMN02745751_02995</name>
</gene>
<dbReference type="RefSeq" id="WP_073050376.1">
    <property type="nucleotide sequence ID" value="NZ_FQZL01000028.1"/>
</dbReference>
<dbReference type="AlphaFoldDB" id="A0A1M6KV59"/>
<feature type="domain" description="Radical SAM core" evidence="7">
    <location>
        <begin position="12"/>
        <end position="237"/>
    </location>
</feature>
<dbReference type="SFLD" id="SFLDS00029">
    <property type="entry name" value="Radical_SAM"/>
    <property type="match status" value="1"/>
</dbReference>
<dbReference type="InterPro" id="IPR040084">
    <property type="entry name" value="GTPase_Obg"/>
</dbReference>
<dbReference type="PANTHER" id="PTHR43787:SF11">
    <property type="entry name" value="UPF0026 PROTEIN SLR1464"/>
    <property type="match status" value="1"/>
</dbReference>
<evidence type="ECO:0000313" key="9">
    <source>
        <dbReference type="Proteomes" id="UP000184052"/>
    </source>
</evidence>
<keyword evidence="9" id="KW-1185">Reference proteome</keyword>
<accession>A0A1M6KV59</accession>
<dbReference type="GO" id="GO:0051539">
    <property type="term" value="F:4 iron, 4 sulfur cluster binding"/>
    <property type="evidence" value="ECO:0007669"/>
    <property type="project" value="UniProtKB-KW"/>
</dbReference>
<keyword evidence="3" id="KW-0949">S-adenosyl-L-methionine</keyword>
<dbReference type="EMBL" id="FQZL01000028">
    <property type="protein sequence ID" value="SHJ62847.1"/>
    <property type="molecule type" value="Genomic_DNA"/>
</dbReference>
<dbReference type="GO" id="GO:0003824">
    <property type="term" value="F:catalytic activity"/>
    <property type="evidence" value="ECO:0007669"/>
    <property type="project" value="InterPro"/>
</dbReference>
<organism evidence="8 9">
    <name type="scientific">Dethiosulfatibacter aminovorans DSM 17477</name>
    <dbReference type="NCBI Taxonomy" id="1121476"/>
    <lineage>
        <taxon>Bacteria</taxon>
        <taxon>Bacillati</taxon>
        <taxon>Bacillota</taxon>
        <taxon>Tissierellia</taxon>
        <taxon>Dethiosulfatibacter</taxon>
    </lineage>
</organism>
<dbReference type="InterPro" id="IPR058240">
    <property type="entry name" value="rSAM_sf"/>
</dbReference>
<name>A0A1M6KV59_9FIRM</name>
<dbReference type="Gene3D" id="3.20.20.70">
    <property type="entry name" value="Aldolase class I"/>
    <property type="match status" value="1"/>
</dbReference>
<evidence type="ECO:0000256" key="3">
    <source>
        <dbReference type="ARBA" id="ARBA00022691"/>
    </source>
</evidence>